<feature type="signal peptide" evidence="2">
    <location>
        <begin position="1"/>
        <end position="27"/>
    </location>
</feature>
<protein>
    <recommendedName>
        <fullName evidence="5">Lipoprotein</fullName>
    </recommendedName>
</protein>
<reference evidence="3 4" key="1">
    <citation type="submission" date="2012-06" db="EMBL/GenBank/DDBJ databases">
        <title>Finished chromosome of genome of Chroococcidiopsis thermalis PCC 7203.</title>
        <authorList>
            <consortium name="US DOE Joint Genome Institute"/>
            <person name="Gugger M."/>
            <person name="Coursin T."/>
            <person name="Rippka R."/>
            <person name="Tandeau De Marsac N."/>
            <person name="Huntemann M."/>
            <person name="Wei C.-L."/>
            <person name="Han J."/>
            <person name="Detter J.C."/>
            <person name="Han C."/>
            <person name="Tapia R."/>
            <person name="Davenport K."/>
            <person name="Daligault H."/>
            <person name="Erkkila T."/>
            <person name="Gu W."/>
            <person name="Munk A.C.C."/>
            <person name="Teshima H."/>
            <person name="Xu Y."/>
            <person name="Chain P."/>
            <person name="Chen A."/>
            <person name="Krypides N."/>
            <person name="Mavromatis K."/>
            <person name="Markowitz V."/>
            <person name="Szeto E."/>
            <person name="Ivanova N."/>
            <person name="Mikhailova N."/>
            <person name="Ovchinnikova G."/>
            <person name="Pagani I."/>
            <person name="Pati A."/>
            <person name="Goodwin L."/>
            <person name="Peters L."/>
            <person name="Pitluck S."/>
            <person name="Woyke T."/>
            <person name="Kerfeld C."/>
        </authorList>
    </citation>
    <scope>NUCLEOTIDE SEQUENCE [LARGE SCALE GENOMIC DNA]</scope>
    <source>
        <strain evidence="3 4">PCC 7203</strain>
    </source>
</reference>
<name>K9U3G2_CHRTP</name>
<evidence type="ECO:0000256" key="2">
    <source>
        <dbReference type="SAM" id="SignalP"/>
    </source>
</evidence>
<keyword evidence="4" id="KW-1185">Reference proteome</keyword>
<sequence>MFLPAQSSIKKALVCFMLLILAGCSTAVKSANTVSSTSNKCPDRPEGSLSSDRVKSIYFGSQTVKETGVVSPGKDQGYAFEANAGQRISYRTNQNICTWVFTPNNEIVNSTNLPLDGKYTMQVAALTGSTTFEIEMGLGELERVSKNYTFQSTSANSSAPQRYQFSSSDFPKTSCGDPLPSDSRDYPVTFYPVFIPYNETNLDKARSLFCQDALKVRRKDTQEIAIQVASFTNEEKSKDFANFVNSEISDAEVGQPTVRTLNLNE</sequence>
<keyword evidence="2" id="KW-0732">Signal</keyword>
<feature type="compositionally biased region" description="Polar residues" evidence="1">
    <location>
        <begin position="153"/>
        <end position="171"/>
    </location>
</feature>
<dbReference type="STRING" id="251229.Chro_3936"/>
<dbReference type="HOGENOM" id="CLU_905034_0_0_3"/>
<dbReference type="Gene3D" id="2.60.120.380">
    <property type="match status" value="1"/>
</dbReference>
<proteinExistence type="predicted"/>
<accession>K9U3G2</accession>
<dbReference type="eggNOG" id="COG4248">
    <property type="taxonomic scope" value="Bacteria"/>
</dbReference>
<gene>
    <name evidence="3" type="ORF">Chro_3936</name>
</gene>
<dbReference type="Proteomes" id="UP000010384">
    <property type="component" value="Chromosome"/>
</dbReference>
<evidence type="ECO:0000256" key="1">
    <source>
        <dbReference type="SAM" id="MobiDB-lite"/>
    </source>
</evidence>
<organism evidence="3 4">
    <name type="scientific">Chroococcidiopsis thermalis (strain PCC 7203)</name>
    <dbReference type="NCBI Taxonomy" id="251229"/>
    <lineage>
        <taxon>Bacteria</taxon>
        <taxon>Bacillati</taxon>
        <taxon>Cyanobacteriota</taxon>
        <taxon>Cyanophyceae</taxon>
        <taxon>Chroococcidiopsidales</taxon>
        <taxon>Chroococcidiopsidaceae</taxon>
        <taxon>Chroococcidiopsis</taxon>
    </lineage>
</organism>
<dbReference type="RefSeq" id="WP_015155888.1">
    <property type="nucleotide sequence ID" value="NC_019695.1"/>
</dbReference>
<dbReference type="EMBL" id="CP003597">
    <property type="protein sequence ID" value="AFY89345.1"/>
    <property type="molecule type" value="Genomic_DNA"/>
</dbReference>
<dbReference type="AlphaFoldDB" id="K9U3G2"/>
<evidence type="ECO:0008006" key="5">
    <source>
        <dbReference type="Google" id="ProtNLM"/>
    </source>
</evidence>
<dbReference type="KEGG" id="cthe:Chro_3936"/>
<evidence type="ECO:0000313" key="3">
    <source>
        <dbReference type="EMBL" id="AFY89345.1"/>
    </source>
</evidence>
<feature type="chain" id="PRO_5003936217" description="Lipoprotein" evidence="2">
    <location>
        <begin position="28"/>
        <end position="265"/>
    </location>
</feature>
<evidence type="ECO:0000313" key="4">
    <source>
        <dbReference type="Proteomes" id="UP000010384"/>
    </source>
</evidence>
<feature type="region of interest" description="Disordered" evidence="1">
    <location>
        <begin position="153"/>
        <end position="181"/>
    </location>
</feature>
<dbReference type="InParanoid" id="K9U3G2"/>